<feature type="transmembrane region" description="Helical" evidence="9">
    <location>
        <begin position="363"/>
        <end position="385"/>
    </location>
</feature>
<gene>
    <name evidence="10" type="ORF">LAZ67_21000469</name>
</gene>
<dbReference type="Proteomes" id="UP001235939">
    <property type="component" value="Chromosome 21"/>
</dbReference>
<evidence type="ECO:0000256" key="8">
    <source>
        <dbReference type="ARBA" id="ARBA00023136"/>
    </source>
</evidence>
<dbReference type="EMBL" id="CP092883">
    <property type="protein sequence ID" value="UYV82020.1"/>
    <property type="molecule type" value="Genomic_DNA"/>
</dbReference>
<keyword evidence="6 9" id="KW-0812">Transmembrane</keyword>
<feature type="transmembrane region" description="Helical" evidence="9">
    <location>
        <begin position="189"/>
        <end position="209"/>
    </location>
</feature>
<comment type="catalytic activity">
    <reaction evidence="1 9">
        <text>riboflavin(in) = riboflavin(out)</text>
        <dbReference type="Rhea" id="RHEA:35015"/>
        <dbReference type="ChEBI" id="CHEBI:57986"/>
    </reaction>
</comment>
<keyword evidence="5 9" id="KW-1003">Cell membrane</keyword>
<feature type="transmembrane region" description="Helical" evidence="9">
    <location>
        <begin position="302"/>
        <end position="323"/>
    </location>
</feature>
<evidence type="ECO:0000256" key="5">
    <source>
        <dbReference type="ARBA" id="ARBA00022475"/>
    </source>
</evidence>
<dbReference type="InterPro" id="IPR009357">
    <property type="entry name" value="Riboflavin_transptr"/>
</dbReference>
<feature type="transmembrane region" description="Helical" evidence="9">
    <location>
        <begin position="391"/>
        <end position="415"/>
    </location>
</feature>
<keyword evidence="7 9" id="KW-1133">Transmembrane helix</keyword>
<keyword evidence="4 9" id="KW-0813">Transport</keyword>
<protein>
    <recommendedName>
        <fullName evidence="9">Riboflavin transporter</fullName>
    </recommendedName>
</protein>
<dbReference type="PANTHER" id="PTHR12929">
    <property type="entry name" value="SOLUTE CARRIER FAMILY 52"/>
    <property type="match status" value="1"/>
</dbReference>
<feature type="transmembrane region" description="Helical" evidence="9">
    <location>
        <begin position="153"/>
        <end position="177"/>
    </location>
</feature>
<feature type="transmembrane region" description="Helical" evidence="9">
    <location>
        <begin position="52"/>
        <end position="74"/>
    </location>
</feature>
<feature type="transmembrane region" description="Helical" evidence="9">
    <location>
        <begin position="335"/>
        <end position="356"/>
    </location>
</feature>
<evidence type="ECO:0000256" key="7">
    <source>
        <dbReference type="ARBA" id="ARBA00022989"/>
    </source>
</evidence>
<feature type="transmembrane region" description="Helical" evidence="9">
    <location>
        <begin position="435"/>
        <end position="457"/>
    </location>
</feature>
<evidence type="ECO:0000256" key="1">
    <source>
        <dbReference type="ARBA" id="ARBA00000215"/>
    </source>
</evidence>
<evidence type="ECO:0000256" key="3">
    <source>
        <dbReference type="ARBA" id="ARBA00006366"/>
    </source>
</evidence>
<evidence type="ECO:0000256" key="2">
    <source>
        <dbReference type="ARBA" id="ARBA00004651"/>
    </source>
</evidence>
<evidence type="ECO:0000256" key="6">
    <source>
        <dbReference type="ARBA" id="ARBA00022692"/>
    </source>
</evidence>
<evidence type="ECO:0000256" key="9">
    <source>
        <dbReference type="RuleBase" id="RU368035"/>
    </source>
</evidence>
<keyword evidence="11" id="KW-1185">Reference proteome</keyword>
<feature type="transmembrane region" description="Helical" evidence="9">
    <location>
        <begin position="240"/>
        <end position="259"/>
    </location>
</feature>
<evidence type="ECO:0000313" key="10">
    <source>
        <dbReference type="EMBL" id="UYV82020.1"/>
    </source>
</evidence>
<evidence type="ECO:0000256" key="4">
    <source>
        <dbReference type="ARBA" id="ARBA00022448"/>
    </source>
</evidence>
<evidence type="ECO:0000313" key="11">
    <source>
        <dbReference type="Proteomes" id="UP001235939"/>
    </source>
</evidence>
<comment type="subcellular location">
    <subcellularLocation>
        <location evidence="2 9">Cell membrane</location>
        <topology evidence="2 9">Multi-pass membrane protein</topology>
    </subcellularLocation>
</comment>
<dbReference type="Pfam" id="PF06237">
    <property type="entry name" value="SLC52_ribofla_tr"/>
    <property type="match status" value="1"/>
</dbReference>
<keyword evidence="8 9" id="KW-0472">Membrane</keyword>
<proteinExistence type="inferred from homology"/>
<comment type="function">
    <text evidence="9">Plasma membrane transporter mediating the uptake by cells of the water soluble vitamin B2/riboflavin that plays a key role in biochemical oxidation-reduction reactions of the carbohydrate, lipid, and amino acid metabolism.</text>
</comment>
<reference evidence="10 11" key="1">
    <citation type="submission" date="2022-01" db="EMBL/GenBank/DDBJ databases">
        <title>A chromosomal length assembly of Cordylochernes scorpioides.</title>
        <authorList>
            <person name="Zeh D."/>
            <person name="Zeh J."/>
        </authorList>
    </citation>
    <scope>NUCLEOTIDE SEQUENCE [LARGE SCALE GENOMIC DNA]</scope>
    <source>
        <strain evidence="10">IN4F17</strain>
        <tissue evidence="10">Whole Body</tissue>
    </source>
</reference>
<name>A0ABY6LR59_9ARAC</name>
<feature type="transmembrane region" description="Helical" evidence="9">
    <location>
        <begin position="86"/>
        <end position="110"/>
    </location>
</feature>
<sequence>MEIISNQTEYGIIRRLQFINTAKPVYSALLGLTKIGVELPRQEESRKMPRDWLVTVLFILLGISSWVAVNGLWVELPVLVQRLPESWYLASYLVALVQVANLGPLAYSVLRRLFNKNIEGPAIHSILLVGCLSTGILPFVWNKITPVLGRDHSVAFLALAFTLALVDCTSSVLYFPYMASFRKTYLMPLLIGEGLSGLLPGLVALVQGVGGNPQCVNKTQPDGSHKIVPVPAEPRFSIEVFFFILLGLLILSWVAFILIRNLQRAKAARVPSNSTENLSESGLPFKSTPSPEEVNFSGRKSLYILLGMQAFICCLSNGVLPAIQTFSALPYGNSAYHFAVTLASIANPTACFITIAKPAPNFATLWSLLGVVMVAAGYILTTAVMSPAPPLVGMVIGGVLVVAAWVIFSGVGAYLRASIASILRTVGGHSALFNYGAVMQAGSCVGAISIFLVVNYASVFHAYSPC</sequence>
<comment type="similarity">
    <text evidence="3 9">Belongs to the riboflavin transporter family.</text>
</comment>
<accession>A0ABY6LR59</accession>
<feature type="transmembrane region" description="Helical" evidence="9">
    <location>
        <begin position="122"/>
        <end position="141"/>
    </location>
</feature>
<organism evidence="10 11">
    <name type="scientific">Cordylochernes scorpioides</name>
    <dbReference type="NCBI Taxonomy" id="51811"/>
    <lineage>
        <taxon>Eukaryota</taxon>
        <taxon>Metazoa</taxon>
        <taxon>Ecdysozoa</taxon>
        <taxon>Arthropoda</taxon>
        <taxon>Chelicerata</taxon>
        <taxon>Arachnida</taxon>
        <taxon>Pseudoscorpiones</taxon>
        <taxon>Cheliferoidea</taxon>
        <taxon>Chernetidae</taxon>
        <taxon>Cordylochernes</taxon>
    </lineage>
</organism>
<dbReference type="PANTHER" id="PTHR12929:SF10">
    <property type="entry name" value="RIBOFLAVIN TRANSPORTER"/>
    <property type="match status" value="1"/>
</dbReference>